<comment type="caution">
    <text evidence="1">The sequence shown here is derived from an EMBL/GenBank/DDBJ whole genome shotgun (WGS) entry which is preliminary data.</text>
</comment>
<gene>
    <name evidence="1" type="ORF">CEV32_2373</name>
</gene>
<dbReference type="AlphaFoldDB" id="A0A256F5F2"/>
<protein>
    <submittedName>
        <fullName evidence="1">Uncharacterized protein</fullName>
    </submittedName>
</protein>
<reference evidence="1 2" key="1">
    <citation type="submission" date="2017-07" db="EMBL/GenBank/DDBJ databases">
        <title>Phylogenetic study on the rhizospheric bacterium Ochrobactrum sp. A44.</title>
        <authorList>
            <person name="Krzyzanowska D.M."/>
            <person name="Ossowicki A."/>
            <person name="Rajewska M."/>
            <person name="Maciag T."/>
            <person name="Kaczynski Z."/>
            <person name="Czerwicka M."/>
            <person name="Jafra S."/>
        </authorList>
    </citation>
    <scope>NUCLEOTIDE SEQUENCE [LARGE SCALE GENOMIC DNA]</scope>
    <source>
        <strain evidence="1 2">PR17</strain>
    </source>
</reference>
<name>A0A256F5F2_9HYPH</name>
<organism evidence="1 2">
    <name type="scientific">Brucella rhizosphaerae</name>
    <dbReference type="NCBI Taxonomy" id="571254"/>
    <lineage>
        <taxon>Bacteria</taxon>
        <taxon>Pseudomonadati</taxon>
        <taxon>Pseudomonadota</taxon>
        <taxon>Alphaproteobacteria</taxon>
        <taxon>Hyphomicrobiales</taxon>
        <taxon>Brucellaceae</taxon>
        <taxon>Brucella/Ochrobactrum group</taxon>
        <taxon>Brucella</taxon>
    </lineage>
</organism>
<dbReference type="EMBL" id="NNRK01000034">
    <property type="protein sequence ID" value="OYR09936.1"/>
    <property type="molecule type" value="Genomic_DNA"/>
</dbReference>
<evidence type="ECO:0000313" key="1">
    <source>
        <dbReference type="EMBL" id="OYR09936.1"/>
    </source>
</evidence>
<proteinExistence type="predicted"/>
<accession>A0A256F5F2</accession>
<sequence length="48" mass="5125">MTALSLNANPETPQFAGFPQESQGSMLWQTGVFLKTDPSGIDDPAQEA</sequence>
<evidence type="ECO:0000313" key="2">
    <source>
        <dbReference type="Proteomes" id="UP000216345"/>
    </source>
</evidence>
<dbReference type="Proteomes" id="UP000216345">
    <property type="component" value="Unassembled WGS sequence"/>
</dbReference>
<keyword evidence="2" id="KW-1185">Reference proteome</keyword>